<accession>A0A8J8NIL7</accession>
<name>A0A8J8NIL7_HALGN</name>
<keyword evidence="2" id="KW-1185">Reference proteome</keyword>
<gene>
    <name evidence="1" type="ORF">FGO68_gene9579</name>
</gene>
<dbReference type="AlphaFoldDB" id="A0A8J8NIL7"/>
<sequence length="315" mass="37217">MVLRLFQHGNHLGYSIIINIIKLINGLLLKNQFINLGQMQNNLSSQNQSAQPQWRINFIYRKQLMNNIIPFNQNLCSICFLQQTSSQNVFIRKEKYSFQKIQKQIQKIIVFCLQIHHQIGSQSIWYHVLLSIILQQLFAQKCYSLTTQHISNYSNLFNTILGFICYCIRLQIEQLISLCSQHFSMMIPEISKAPCEQKGSWLSDVIFKQLIERAVQGRAKKEQYQALSQMSCSEIIDQVIQKMQCKWNRKSFLLLIQYTTKNCWQDSICQKCIIQNLNSITNLPQIFQDKMHTYHLENKKCLLNHQVFLLHHFVH</sequence>
<protein>
    <submittedName>
        <fullName evidence="1">Uncharacterized protein</fullName>
    </submittedName>
</protein>
<organism evidence="1 2">
    <name type="scientific">Halteria grandinella</name>
    <dbReference type="NCBI Taxonomy" id="5974"/>
    <lineage>
        <taxon>Eukaryota</taxon>
        <taxon>Sar</taxon>
        <taxon>Alveolata</taxon>
        <taxon>Ciliophora</taxon>
        <taxon>Intramacronucleata</taxon>
        <taxon>Spirotrichea</taxon>
        <taxon>Stichotrichia</taxon>
        <taxon>Sporadotrichida</taxon>
        <taxon>Halteriidae</taxon>
        <taxon>Halteria</taxon>
    </lineage>
</organism>
<comment type="caution">
    <text evidence="1">The sequence shown here is derived from an EMBL/GenBank/DDBJ whole genome shotgun (WGS) entry which is preliminary data.</text>
</comment>
<evidence type="ECO:0000313" key="2">
    <source>
        <dbReference type="Proteomes" id="UP000785679"/>
    </source>
</evidence>
<dbReference type="EMBL" id="RRYP01016541">
    <property type="protein sequence ID" value="TNV74950.1"/>
    <property type="molecule type" value="Genomic_DNA"/>
</dbReference>
<reference evidence="1" key="1">
    <citation type="submission" date="2019-06" db="EMBL/GenBank/DDBJ databases">
        <authorList>
            <person name="Zheng W."/>
        </authorList>
    </citation>
    <scope>NUCLEOTIDE SEQUENCE</scope>
    <source>
        <strain evidence="1">QDHG01</strain>
    </source>
</reference>
<proteinExistence type="predicted"/>
<evidence type="ECO:0000313" key="1">
    <source>
        <dbReference type="EMBL" id="TNV74950.1"/>
    </source>
</evidence>
<dbReference type="Proteomes" id="UP000785679">
    <property type="component" value="Unassembled WGS sequence"/>
</dbReference>